<organism evidence="2 3">
    <name type="scientific">Panicum virgatum</name>
    <name type="common">Blackwell switchgrass</name>
    <dbReference type="NCBI Taxonomy" id="38727"/>
    <lineage>
        <taxon>Eukaryota</taxon>
        <taxon>Viridiplantae</taxon>
        <taxon>Streptophyta</taxon>
        <taxon>Embryophyta</taxon>
        <taxon>Tracheophyta</taxon>
        <taxon>Spermatophyta</taxon>
        <taxon>Magnoliopsida</taxon>
        <taxon>Liliopsida</taxon>
        <taxon>Poales</taxon>
        <taxon>Poaceae</taxon>
        <taxon>PACMAD clade</taxon>
        <taxon>Panicoideae</taxon>
        <taxon>Panicodae</taxon>
        <taxon>Paniceae</taxon>
        <taxon>Panicinae</taxon>
        <taxon>Panicum</taxon>
        <taxon>Panicum sect. Hiantes</taxon>
    </lineage>
</organism>
<proteinExistence type="predicted"/>
<feature type="compositionally biased region" description="Basic and acidic residues" evidence="1">
    <location>
        <begin position="237"/>
        <end position="247"/>
    </location>
</feature>
<reference evidence="2" key="1">
    <citation type="submission" date="2020-05" db="EMBL/GenBank/DDBJ databases">
        <title>WGS assembly of Panicum virgatum.</title>
        <authorList>
            <person name="Lovell J.T."/>
            <person name="Jenkins J."/>
            <person name="Shu S."/>
            <person name="Juenger T.E."/>
            <person name="Schmutz J."/>
        </authorList>
    </citation>
    <scope>NUCLEOTIDE SEQUENCE</scope>
    <source>
        <strain evidence="2">AP13</strain>
    </source>
</reference>
<feature type="region of interest" description="Disordered" evidence="1">
    <location>
        <begin position="218"/>
        <end position="353"/>
    </location>
</feature>
<evidence type="ECO:0000256" key="1">
    <source>
        <dbReference type="SAM" id="MobiDB-lite"/>
    </source>
</evidence>
<sequence length="370" mass="39452">MDHAGSASVFRSPKASYLQFRGSKQRTARLLPALAIRGTSRQGKHMYPLSATSPSARRQMLCSRALPAISNTSRPVERLLAPVPVPSLSSPIDPPVLHASPLSGKGAPRFNSFLSERAIASRKLQPKYTSSSRPVNDDNAAGAPSSRRHGAALQPLVGLPRRPGGGAEGRRRAAGPARRRGGNAGRRAGAVGERVEEARGGAAEAQLRRVVEARVPAREHRRRVPRPRGRVRAGLRGADRDGDELRGRARRAPARARAGRGQRLAPRLDRGRRPGGGGRRAAPRAGARRGGPQAVRGDRGPAAAARRHDRLARAPGGEPGGARLRPARPRRGAAEGVARRAARRGAQVPAARRRGEMISASSWKMVVCIR</sequence>
<feature type="compositionally biased region" description="Basic residues" evidence="1">
    <location>
        <begin position="219"/>
        <end position="233"/>
    </location>
</feature>
<evidence type="ECO:0000313" key="2">
    <source>
        <dbReference type="EMBL" id="KAG2608035.1"/>
    </source>
</evidence>
<comment type="caution">
    <text evidence="2">The sequence shown here is derived from an EMBL/GenBank/DDBJ whole genome shotgun (WGS) entry which is preliminary data.</text>
</comment>
<evidence type="ECO:0000313" key="3">
    <source>
        <dbReference type="Proteomes" id="UP000823388"/>
    </source>
</evidence>
<gene>
    <name evidence="2" type="ORF">PVAP13_4NG291038</name>
</gene>
<protein>
    <submittedName>
        <fullName evidence="2">Uncharacterized protein</fullName>
    </submittedName>
</protein>
<feature type="compositionally biased region" description="Low complexity" evidence="1">
    <location>
        <begin position="313"/>
        <end position="324"/>
    </location>
</feature>
<dbReference type="AlphaFoldDB" id="A0A8T0TFY9"/>
<feature type="region of interest" description="Disordered" evidence="1">
    <location>
        <begin position="123"/>
        <end position="197"/>
    </location>
</feature>
<name>A0A8T0TFY9_PANVG</name>
<feature type="compositionally biased region" description="Basic residues" evidence="1">
    <location>
        <begin position="248"/>
        <end position="260"/>
    </location>
</feature>
<dbReference type="EMBL" id="CM029044">
    <property type="protein sequence ID" value="KAG2608035.1"/>
    <property type="molecule type" value="Genomic_DNA"/>
</dbReference>
<accession>A0A8T0TFY9</accession>
<dbReference type="Proteomes" id="UP000823388">
    <property type="component" value="Chromosome 4N"/>
</dbReference>
<feature type="compositionally biased region" description="Low complexity" evidence="1">
    <location>
        <begin position="290"/>
        <end position="304"/>
    </location>
</feature>
<keyword evidence="3" id="KW-1185">Reference proteome</keyword>